<evidence type="ECO:0000256" key="2">
    <source>
        <dbReference type="SAM" id="SignalP"/>
    </source>
</evidence>
<reference evidence="3 4" key="1">
    <citation type="submission" date="2016-05" db="EMBL/GenBank/DDBJ databases">
        <title>Genome sequencing reveals origins of a unique bacterial endosymbiosis in the earliest lineages of terrestrial Fungi.</title>
        <authorList>
            <consortium name="DOE Joint Genome Institute"/>
            <person name="Uehling J."/>
            <person name="Gryganskyi A."/>
            <person name="Hameed K."/>
            <person name="Tschaplinski T."/>
            <person name="Misztal P."/>
            <person name="Wu S."/>
            <person name="Desiro A."/>
            <person name="Vande Pol N."/>
            <person name="Du Z.-Y."/>
            <person name="Zienkiewicz A."/>
            <person name="Zienkiewicz K."/>
            <person name="Morin E."/>
            <person name="Tisserant E."/>
            <person name="Splivallo R."/>
            <person name="Hainaut M."/>
            <person name="Henrissat B."/>
            <person name="Ohm R."/>
            <person name="Kuo A."/>
            <person name="Yan J."/>
            <person name="Lipzen A."/>
            <person name="Nolan M."/>
            <person name="Labutti K."/>
            <person name="Barry K."/>
            <person name="Goldstein A."/>
            <person name="Labbe J."/>
            <person name="Schadt C."/>
            <person name="Tuskan G."/>
            <person name="Grigoriev I."/>
            <person name="Martin F."/>
            <person name="Vilgalys R."/>
            <person name="Bonito G."/>
        </authorList>
    </citation>
    <scope>NUCLEOTIDE SEQUENCE [LARGE SCALE GENOMIC DNA]</scope>
    <source>
        <strain evidence="3 4">AG-77</strain>
    </source>
</reference>
<gene>
    <name evidence="3" type="ORF">K457DRAFT_133617</name>
</gene>
<keyword evidence="2" id="KW-0732">Signal</keyword>
<proteinExistence type="predicted"/>
<keyword evidence="1" id="KW-0812">Transmembrane</keyword>
<name>A0A197KD50_9FUNG</name>
<dbReference type="EMBL" id="KV442017">
    <property type="protein sequence ID" value="OAQ34616.1"/>
    <property type="molecule type" value="Genomic_DNA"/>
</dbReference>
<dbReference type="PANTHER" id="PTHR38360:SF1">
    <property type="entry name" value="F12P19.7"/>
    <property type="match status" value="1"/>
</dbReference>
<accession>A0A197KD50</accession>
<protein>
    <submittedName>
        <fullName evidence="3">Uncharacterized protein</fullName>
    </submittedName>
</protein>
<evidence type="ECO:0000256" key="1">
    <source>
        <dbReference type="SAM" id="Phobius"/>
    </source>
</evidence>
<sequence length="503" mass="54738">MLGSFTSFAGALALFMVASVNAEPCGGTVYNGTGTFTVVNYGTDYTVLTMRGLNNNPDTEDYLLYCVDAEPTGLALQDMGVSPNVKKFRVPVSTALVSGTFTSSYVELAGGQDKIRVLEDPQNIISPCLQDRVQKHEIDPLDIANVTQYASVNVGFRQLKSAEAKDVWVPMSVDVAPLLRVEYIKAVSLFFNTGTQASITYDTIIGSYNNLKNNMNNIPEANKRRIGWVRYNFVQNSWTLRNTAFVRGIIKDAGGIPFPLVGDGLPGDEPSISPSDFKILLMNADVIIDQTDFSDGKLNYLSVFERWRALAGITGIDFIPRVVDMKKVYSLDNTVNNVGISDYQYRMPSRPDLLLRDLIAVQYPLYNPDYKIRFLNSNFQYGQGPGNRAGPNNCSTTVPANEVPFPYNSGDITTSPLIPSFSGLAAPPPAEGGGIYGIGGASPGDGASGSGKSKTTSIIIAVVCVAAVLGAAFAFAFYKWSRRAKEDRFIELEEEMNNEIPLN</sequence>
<evidence type="ECO:0000313" key="3">
    <source>
        <dbReference type="EMBL" id="OAQ34616.1"/>
    </source>
</evidence>
<organism evidence="3 4">
    <name type="scientific">Linnemannia elongata AG-77</name>
    <dbReference type="NCBI Taxonomy" id="1314771"/>
    <lineage>
        <taxon>Eukaryota</taxon>
        <taxon>Fungi</taxon>
        <taxon>Fungi incertae sedis</taxon>
        <taxon>Mucoromycota</taxon>
        <taxon>Mortierellomycotina</taxon>
        <taxon>Mortierellomycetes</taxon>
        <taxon>Mortierellales</taxon>
        <taxon>Mortierellaceae</taxon>
        <taxon>Linnemannia</taxon>
    </lineage>
</organism>
<dbReference type="OrthoDB" id="409848at2759"/>
<feature type="chain" id="PRO_5008276790" evidence="2">
    <location>
        <begin position="23"/>
        <end position="503"/>
    </location>
</feature>
<feature type="signal peptide" evidence="2">
    <location>
        <begin position="1"/>
        <end position="22"/>
    </location>
</feature>
<dbReference type="AlphaFoldDB" id="A0A197KD50"/>
<keyword evidence="1" id="KW-1133">Transmembrane helix</keyword>
<evidence type="ECO:0000313" key="4">
    <source>
        <dbReference type="Proteomes" id="UP000078512"/>
    </source>
</evidence>
<dbReference type="STRING" id="1314771.A0A197KD50"/>
<keyword evidence="1" id="KW-0472">Membrane</keyword>
<dbReference type="PANTHER" id="PTHR38360">
    <property type="entry name" value="OS03G0120000 PROTEIN"/>
    <property type="match status" value="1"/>
</dbReference>
<keyword evidence="4" id="KW-1185">Reference proteome</keyword>
<dbReference type="Proteomes" id="UP000078512">
    <property type="component" value="Unassembled WGS sequence"/>
</dbReference>
<feature type="transmembrane region" description="Helical" evidence="1">
    <location>
        <begin position="458"/>
        <end position="478"/>
    </location>
</feature>